<proteinExistence type="predicted"/>
<dbReference type="Proteomes" id="UP000321110">
    <property type="component" value="Unassembled WGS sequence"/>
</dbReference>
<dbReference type="NCBIfam" id="NF041597">
    <property type="entry name" value="T3SS_coreg_PtrC"/>
    <property type="match status" value="1"/>
</dbReference>
<protein>
    <submittedName>
        <fullName evidence="1">Uncharacterized protein</fullName>
    </submittedName>
</protein>
<reference evidence="1 2" key="1">
    <citation type="submission" date="2018-09" db="EMBL/GenBank/DDBJ databases">
        <title>Metagenome Assembled Genomes from an Advanced Water Purification Facility.</title>
        <authorList>
            <person name="Stamps B.W."/>
            <person name="Spear J.R."/>
        </authorList>
    </citation>
    <scope>NUCLEOTIDE SEQUENCE [LARGE SCALE GENOMIC DNA]</scope>
    <source>
        <strain evidence="1">Bin_52_1</strain>
    </source>
</reference>
<evidence type="ECO:0000313" key="1">
    <source>
        <dbReference type="EMBL" id="TXI35250.1"/>
    </source>
</evidence>
<dbReference type="InterPro" id="IPR048081">
    <property type="entry name" value="T3SS_coreg_PtrC-like"/>
</dbReference>
<organism evidence="1 2">
    <name type="scientific">Aquipseudomonas alcaligenes</name>
    <name type="common">Pseudomonas alcaligenes</name>
    <dbReference type="NCBI Taxonomy" id="43263"/>
    <lineage>
        <taxon>Bacteria</taxon>
        <taxon>Pseudomonadati</taxon>
        <taxon>Pseudomonadota</taxon>
        <taxon>Gammaproteobacteria</taxon>
        <taxon>Pseudomonadales</taxon>
        <taxon>Pseudomonadaceae</taxon>
        <taxon>Aquipseudomonas</taxon>
    </lineage>
</organism>
<gene>
    <name evidence="1" type="ORF">E6Q69_02070</name>
</gene>
<accession>A0A5C7WD08</accession>
<evidence type="ECO:0000313" key="2">
    <source>
        <dbReference type="Proteomes" id="UP000321110"/>
    </source>
</evidence>
<name>A0A5C7WD08_AQUAC</name>
<dbReference type="AlphaFoldDB" id="A0A5C7WD08"/>
<sequence length="69" mass="7514">MTITEAFGNSNSYGVTYVSLSDSGLHFESEAAVHMDDGSLLTLRMPTQQSEKLAIHDLVCLQHGWCQAA</sequence>
<comment type="caution">
    <text evidence="1">The sequence shown here is derived from an EMBL/GenBank/DDBJ whole genome shotgun (WGS) entry which is preliminary data.</text>
</comment>
<dbReference type="EMBL" id="SSFO01000040">
    <property type="protein sequence ID" value="TXI35250.1"/>
    <property type="molecule type" value="Genomic_DNA"/>
</dbReference>